<evidence type="ECO:0000313" key="2">
    <source>
        <dbReference type="Proteomes" id="UP001233999"/>
    </source>
</evidence>
<organism evidence="1 2">
    <name type="scientific">Diploptera punctata</name>
    <name type="common">Pacific beetle cockroach</name>
    <dbReference type="NCBI Taxonomy" id="6984"/>
    <lineage>
        <taxon>Eukaryota</taxon>
        <taxon>Metazoa</taxon>
        <taxon>Ecdysozoa</taxon>
        <taxon>Arthropoda</taxon>
        <taxon>Hexapoda</taxon>
        <taxon>Insecta</taxon>
        <taxon>Pterygota</taxon>
        <taxon>Neoptera</taxon>
        <taxon>Polyneoptera</taxon>
        <taxon>Dictyoptera</taxon>
        <taxon>Blattodea</taxon>
        <taxon>Blaberoidea</taxon>
        <taxon>Blaberidae</taxon>
        <taxon>Diplopterinae</taxon>
        <taxon>Diploptera</taxon>
    </lineage>
</organism>
<keyword evidence="2" id="KW-1185">Reference proteome</keyword>
<accession>A0AAD8EKY4</accession>
<dbReference type="Proteomes" id="UP001233999">
    <property type="component" value="Unassembled WGS sequence"/>
</dbReference>
<name>A0AAD8EKY4_DIPPU</name>
<reference evidence="1" key="2">
    <citation type="submission" date="2023-05" db="EMBL/GenBank/DDBJ databases">
        <authorList>
            <person name="Fouks B."/>
        </authorList>
    </citation>
    <scope>NUCLEOTIDE SEQUENCE</scope>
    <source>
        <strain evidence="1">Stay&amp;Tobe</strain>
        <tissue evidence="1">Testes</tissue>
    </source>
</reference>
<feature type="non-terminal residue" evidence="1">
    <location>
        <position position="1"/>
    </location>
</feature>
<sequence>FKFGSKEINIQPQFVSNNIDKPFFPCENGSPTLFLYHFLTLFIHEKCSFLEFQSVLHIHSHSTNGNISSALLQLIYTLIVGLGCKTWSHGDYRTMTLFTTNYFSFTSMVIAGVKGPKNYARRSNFQASLELQFPDIILRIL</sequence>
<gene>
    <name evidence="1" type="ORF">L9F63_015071</name>
</gene>
<reference evidence="1" key="1">
    <citation type="journal article" date="2023" name="IScience">
        <title>Live-bearing cockroach genome reveals convergent evolutionary mechanisms linked to viviparity in insects and beyond.</title>
        <authorList>
            <person name="Fouks B."/>
            <person name="Harrison M.C."/>
            <person name="Mikhailova A.A."/>
            <person name="Marchal E."/>
            <person name="English S."/>
            <person name="Carruthers M."/>
            <person name="Jennings E.C."/>
            <person name="Chiamaka E.L."/>
            <person name="Frigard R.A."/>
            <person name="Pippel M."/>
            <person name="Attardo G.M."/>
            <person name="Benoit J.B."/>
            <person name="Bornberg-Bauer E."/>
            <person name="Tobe S.S."/>
        </authorList>
    </citation>
    <scope>NUCLEOTIDE SEQUENCE</scope>
    <source>
        <strain evidence="1">Stay&amp;Tobe</strain>
    </source>
</reference>
<protein>
    <submittedName>
        <fullName evidence="1">Uncharacterized protein</fullName>
    </submittedName>
</protein>
<comment type="caution">
    <text evidence="1">The sequence shown here is derived from an EMBL/GenBank/DDBJ whole genome shotgun (WGS) entry which is preliminary data.</text>
</comment>
<dbReference type="AlphaFoldDB" id="A0AAD8EKY4"/>
<feature type="non-terminal residue" evidence="1">
    <location>
        <position position="141"/>
    </location>
</feature>
<proteinExistence type="predicted"/>
<dbReference type="EMBL" id="JASPKZ010003445">
    <property type="protein sequence ID" value="KAJ9593367.1"/>
    <property type="molecule type" value="Genomic_DNA"/>
</dbReference>
<evidence type="ECO:0000313" key="1">
    <source>
        <dbReference type="EMBL" id="KAJ9593367.1"/>
    </source>
</evidence>